<evidence type="ECO:0000313" key="2">
    <source>
        <dbReference type="EMBL" id="AFV90172.1"/>
    </source>
</evidence>
<dbReference type="HOGENOM" id="CLU_3010607_0_0_11"/>
<gene>
    <name evidence="2" type="ordered locus">PACID_23960</name>
</gene>
<protein>
    <submittedName>
        <fullName evidence="2">Uncharacterized protein</fullName>
    </submittedName>
</protein>
<evidence type="ECO:0000313" key="3">
    <source>
        <dbReference type="Proteomes" id="UP000000214"/>
    </source>
</evidence>
<accession>K7S6B2</accession>
<dbReference type="PATRIC" id="fig|1171373.8.peg.2362"/>
<dbReference type="EMBL" id="CP003493">
    <property type="protein sequence ID" value="AFV90172.1"/>
    <property type="molecule type" value="Genomic_DNA"/>
</dbReference>
<dbReference type="Proteomes" id="UP000000214">
    <property type="component" value="Chromosome"/>
</dbReference>
<dbReference type="AlphaFoldDB" id="K7S6B2"/>
<dbReference type="KEGG" id="pbo:PACID_23960"/>
<evidence type="ECO:0000256" key="1">
    <source>
        <dbReference type="SAM" id="MobiDB-lite"/>
    </source>
</evidence>
<sequence>MARVLGSGVPSARLLTAHRSTIPRRPGGPQPTPSTARIGISLRAEPRARTGGARSA</sequence>
<reference evidence="2 3" key="1">
    <citation type="journal article" date="2012" name="BMC Genomics">
        <title>The genome sequence of Propionibacterium acidipropionici provides insights into its biotechnological and industrial potential.</title>
        <authorList>
            <person name="Parizzi L.P."/>
            <person name="Grassi M.C."/>
            <person name="Llerena L.A."/>
            <person name="Carazzolle M.F."/>
            <person name="Queiroz V.L."/>
            <person name="Lunardi I."/>
            <person name="Zeidler A.F."/>
            <person name="Teixeira P.J."/>
            <person name="Mieczkowski P."/>
            <person name="Rincones J."/>
            <person name="Pereira G.A."/>
        </authorList>
    </citation>
    <scope>NUCLEOTIDE SEQUENCE [LARGE SCALE GENOMIC DNA]</scope>
    <source>
        <strain evidence="3">ATCC 4875 / DSM 20272 / JCM 6432 / NBRC 12425 / NCIMB 8070</strain>
    </source>
</reference>
<dbReference type="STRING" id="1171373.PACID_23960"/>
<name>K7S6B2_ACIA4</name>
<organism evidence="2 3">
    <name type="scientific">Acidipropionibacterium acidipropionici (strain ATCC 4875 / DSM 20272 / JCM 6432 / NBRC 12425 / NCIMB 8070 / 4)</name>
    <name type="common">Propionibacterium acidipropionici</name>
    <dbReference type="NCBI Taxonomy" id="1171373"/>
    <lineage>
        <taxon>Bacteria</taxon>
        <taxon>Bacillati</taxon>
        <taxon>Actinomycetota</taxon>
        <taxon>Actinomycetes</taxon>
        <taxon>Propionibacteriales</taxon>
        <taxon>Propionibacteriaceae</taxon>
        <taxon>Acidipropionibacterium</taxon>
    </lineage>
</organism>
<feature type="region of interest" description="Disordered" evidence="1">
    <location>
        <begin position="1"/>
        <end position="56"/>
    </location>
</feature>
<proteinExistence type="predicted"/>